<sequence length="351" mass="39275">MGSHRRNETLLHKSLMIFLAVSSYWICSIGLVFLNKHLLSGLKLDAPLFVTWYQCIITLLLCYLCSYIGNLFPSIITYPVLSFDHRVSREVLPLSFVFVAMITTNNLCLKYVGVSFYYVGRSLTTVFNVVCSYLILGQTTSWRAIFCCASIIFGFLLGVNQEDLAGSLSLIGVFFGVLSSLFVALNAIYTQRTLPVVGDDIIRLTMYNNVNATVLFLPFLLLNGEFGTVLYYPNLLSTSFWILLSISGVFGFLMSYVTGWQIQATSPLTHNVSGTAKSAAQTLIAIMWWNEVKSFLWWMSNVIVLLGSAAYTWVKHQEMKSSHQLPRNVKAEDSTSNRPLLASDADDSETV</sequence>
<evidence type="ECO:0000313" key="9">
    <source>
        <dbReference type="Proteomes" id="UP001608902"/>
    </source>
</evidence>
<feature type="transmembrane region" description="Helical" evidence="6">
    <location>
        <begin position="210"/>
        <end position="232"/>
    </location>
</feature>
<proteinExistence type="predicted"/>
<dbReference type="AlphaFoldDB" id="A0ABD6EJY7"/>
<keyword evidence="2 6" id="KW-0812">Transmembrane</keyword>
<accession>A0ABD6EJY7</accession>
<dbReference type="EMBL" id="JBGFUD010001647">
    <property type="protein sequence ID" value="MFH4976575.1"/>
    <property type="molecule type" value="Genomic_DNA"/>
</dbReference>
<comment type="caution">
    <text evidence="8">The sequence shown here is derived from an EMBL/GenBank/DDBJ whole genome shotgun (WGS) entry which is preliminary data.</text>
</comment>
<dbReference type="Proteomes" id="UP001608902">
    <property type="component" value="Unassembled WGS sequence"/>
</dbReference>
<evidence type="ECO:0000256" key="1">
    <source>
        <dbReference type="ARBA" id="ARBA00004141"/>
    </source>
</evidence>
<feature type="domain" description="Sugar phosphate transporter" evidence="7">
    <location>
        <begin position="20"/>
        <end position="311"/>
    </location>
</feature>
<feature type="transmembrane region" description="Helical" evidence="6">
    <location>
        <begin position="46"/>
        <end position="70"/>
    </location>
</feature>
<name>A0ABD6EJY7_9BILA</name>
<reference evidence="8 9" key="1">
    <citation type="submission" date="2024-08" db="EMBL/GenBank/DDBJ databases">
        <title>Gnathostoma spinigerum genome.</title>
        <authorList>
            <person name="Gonzalez-Bertolin B."/>
            <person name="Monzon S."/>
            <person name="Zaballos A."/>
            <person name="Jimenez P."/>
            <person name="Dekumyoy P."/>
            <person name="Varona S."/>
            <person name="Cuesta I."/>
            <person name="Sumanam S."/>
            <person name="Adisakwattana P."/>
            <person name="Gasser R.B."/>
            <person name="Hernandez-Gonzalez A."/>
            <person name="Young N.D."/>
            <person name="Perteguer M.J."/>
        </authorList>
    </citation>
    <scope>NUCLEOTIDE SEQUENCE [LARGE SCALE GENOMIC DNA]</scope>
    <source>
        <strain evidence="8">AL3</strain>
        <tissue evidence="8">Liver</tissue>
    </source>
</reference>
<feature type="transmembrane region" description="Helical" evidence="6">
    <location>
        <begin position="238"/>
        <end position="256"/>
    </location>
</feature>
<evidence type="ECO:0000256" key="2">
    <source>
        <dbReference type="ARBA" id="ARBA00022692"/>
    </source>
</evidence>
<comment type="subcellular location">
    <subcellularLocation>
        <location evidence="1">Membrane</location>
        <topology evidence="1">Multi-pass membrane protein</topology>
    </subcellularLocation>
</comment>
<feature type="region of interest" description="Disordered" evidence="5">
    <location>
        <begin position="324"/>
        <end position="351"/>
    </location>
</feature>
<dbReference type="GO" id="GO:0016020">
    <property type="term" value="C:membrane"/>
    <property type="evidence" value="ECO:0007669"/>
    <property type="project" value="UniProtKB-SubCell"/>
</dbReference>
<organism evidence="8 9">
    <name type="scientific">Gnathostoma spinigerum</name>
    <dbReference type="NCBI Taxonomy" id="75299"/>
    <lineage>
        <taxon>Eukaryota</taxon>
        <taxon>Metazoa</taxon>
        <taxon>Ecdysozoa</taxon>
        <taxon>Nematoda</taxon>
        <taxon>Chromadorea</taxon>
        <taxon>Rhabditida</taxon>
        <taxon>Spirurina</taxon>
        <taxon>Gnathostomatomorpha</taxon>
        <taxon>Gnathostomatoidea</taxon>
        <taxon>Gnathostomatidae</taxon>
        <taxon>Gnathostoma</taxon>
    </lineage>
</organism>
<feature type="transmembrane region" description="Helical" evidence="6">
    <location>
        <begin position="142"/>
        <end position="159"/>
    </location>
</feature>
<dbReference type="SUPFAM" id="SSF103481">
    <property type="entry name" value="Multidrug resistance efflux transporter EmrE"/>
    <property type="match status" value="1"/>
</dbReference>
<evidence type="ECO:0000256" key="6">
    <source>
        <dbReference type="SAM" id="Phobius"/>
    </source>
</evidence>
<dbReference type="InterPro" id="IPR004853">
    <property type="entry name" value="Sugar_P_trans_dom"/>
</dbReference>
<dbReference type="InterPro" id="IPR037185">
    <property type="entry name" value="EmrE-like"/>
</dbReference>
<evidence type="ECO:0000256" key="3">
    <source>
        <dbReference type="ARBA" id="ARBA00022989"/>
    </source>
</evidence>
<feature type="transmembrane region" description="Helical" evidence="6">
    <location>
        <begin position="165"/>
        <end position="189"/>
    </location>
</feature>
<feature type="transmembrane region" description="Helical" evidence="6">
    <location>
        <begin position="295"/>
        <end position="314"/>
    </location>
</feature>
<dbReference type="Pfam" id="PF03151">
    <property type="entry name" value="TPT"/>
    <property type="match status" value="1"/>
</dbReference>
<protein>
    <recommendedName>
        <fullName evidence="7">Sugar phosphate transporter domain-containing protein</fullName>
    </recommendedName>
</protein>
<dbReference type="InterPro" id="IPR050186">
    <property type="entry name" value="TPT_transporter"/>
</dbReference>
<evidence type="ECO:0000259" key="7">
    <source>
        <dbReference type="Pfam" id="PF03151"/>
    </source>
</evidence>
<keyword evidence="4 6" id="KW-0472">Membrane</keyword>
<keyword evidence="9" id="KW-1185">Reference proteome</keyword>
<keyword evidence="3 6" id="KW-1133">Transmembrane helix</keyword>
<dbReference type="PANTHER" id="PTHR11132">
    <property type="entry name" value="SOLUTE CARRIER FAMILY 35"/>
    <property type="match status" value="1"/>
</dbReference>
<feature type="transmembrane region" description="Helical" evidence="6">
    <location>
        <begin position="91"/>
        <end position="112"/>
    </location>
</feature>
<feature type="transmembrane region" description="Helical" evidence="6">
    <location>
        <begin position="15"/>
        <end position="34"/>
    </location>
</feature>
<evidence type="ECO:0000256" key="5">
    <source>
        <dbReference type="SAM" id="MobiDB-lite"/>
    </source>
</evidence>
<feature type="transmembrane region" description="Helical" evidence="6">
    <location>
        <begin position="118"/>
        <end position="135"/>
    </location>
</feature>
<evidence type="ECO:0000313" key="8">
    <source>
        <dbReference type="EMBL" id="MFH4976575.1"/>
    </source>
</evidence>
<gene>
    <name evidence="8" type="ORF">AB6A40_003284</name>
</gene>
<evidence type="ECO:0000256" key="4">
    <source>
        <dbReference type="ARBA" id="ARBA00023136"/>
    </source>
</evidence>